<dbReference type="SUPFAM" id="SSF102824">
    <property type="entry name" value="Colicin D/E5 nuclease domain"/>
    <property type="match status" value="1"/>
</dbReference>
<feature type="domain" description="Colicin D C-terminal" evidence="2">
    <location>
        <begin position="364"/>
        <end position="446"/>
    </location>
</feature>
<feature type="compositionally biased region" description="Pro residues" evidence="1">
    <location>
        <begin position="1"/>
        <end position="17"/>
    </location>
</feature>
<accession>A0ABP3MNZ2</accession>
<dbReference type="Pfam" id="PF11429">
    <property type="entry name" value="Colicin_D"/>
    <property type="match status" value="1"/>
</dbReference>
<protein>
    <recommendedName>
        <fullName evidence="2">Colicin D C-terminal domain-containing protein</fullName>
    </recommendedName>
</protein>
<feature type="region of interest" description="Disordered" evidence="1">
    <location>
        <begin position="330"/>
        <end position="356"/>
    </location>
</feature>
<evidence type="ECO:0000313" key="4">
    <source>
        <dbReference type="Proteomes" id="UP001500220"/>
    </source>
</evidence>
<dbReference type="InterPro" id="IPR024440">
    <property type="entry name" value="ColicinD_C"/>
</dbReference>
<dbReference type="InterPro" id="IPR038233">
    <property type="entry name" value="Colicin_D/E5_nuclease"/>
</dbReference>
<dbReference type="Proteomes" id="UP001500220">
    <property type="component" value="Unassembled WGS sequence"/>
</dbReference>
<name>A0ABP3MNZ2_9PSEU</name>
<dbReference type="InterPro" id="IPR037178">
    <property type="entry name" value="ColicinD_C_sf"/>
</dbReference>
<feature type="region of interest" description="Disordered" evidence="1">
    <location>
        <begin position="1"/>
        <end position="23"/>
    </location>
</feature>
<evidence type="ECO:0000313" key="3">
    <source>
        <dbReference type="EMBL" id="GAA0523077.1"/>
    </source>
</evidence>
<gene>
    <name evidence="3" type="ORF">GCM10009545_26600</name>
</gene>
<feature type="compositionally biased region" description="Polar residues" evidence="1">
    <location>
        <begin position="330"/>
        <end position="346"/>
    </location>
</feature>
<dbReference type="Gene3D" id="1.10.287.1060">
    <property type="entry name" value="ESAT-6-like"/>
    <property type="match status" value="1"/>
</dbReference>
<reference evidence="4" key="1">
    <citation type="journal article" date="2019" name="Int. J. Syst. Evol. Microbiol.">
        <title>The Global Catalogue of Microorganisms (GCM) 10K type strain sequencing project: providing services to taxonomists for standard genome sequencing and annotation.</title>
        <authorList>
            <consortium name="The Broad Institute Genomics Platform"/>
            <consortium name="The Broad Institute Genome Sequencing Center for Infectious Disease"/>
            <person name="Wu L."/>
            <person name="Ma J."/>
        </authorList>
    </citation>
    <scope>NUCLEOTIDE SEQUENCE [LARGE SCALE GENOMIC DNA]</scope>
    <source>
        <strain evidence="4">JCM 10664</strain>
    </source>
</reference>
<evidence type="ECO:0000256" key="1">
    <source>
        <dbReference type="SAM" id="MobiDB-lite"/>
    </source>
</evidence>
<sequence>MTAPPPPLAPAPEPGPATPVDVRPEDYYRVAQEFRDGQNAVMQTYRTLDNRLRELTGAAGHDEPAQKFDASYTPAVRAIFSGFVRLHELLGGIARGLAESAENHRRADAESAGSDPGGGFPPLWPDTCPAAAEPPAVLGDGDTNLLATISDWVVPYYPSGDVARMHELAAAFAATREGVQAIADDLHAQLLSLAANNVAEDLDALEEFWQRVAVKDSALLTSLPAACAAVANSCGDYASAVEHTRDKIGDIVEETSLELAAATGVGFIASLLTAPLGGTAIGGSAGAVVIDSATARLAAVAADFVIAISGAVTTVAAAEAGAALPMAINNTPDPDTTQTEATSVGNSTGGGQSQLPELKAERGQLEKEYKHVADFGVTEPRGAEGFKKFDEALQDFVKSPTTESKVGTYHGEPAILYFDRQTGLAVVQKPSGEFWTGWRLSEGQLNDVITRGKLGGG</sequence>
<keyword evidence="4" id="KW-1185">Reference proteome</keyword>
<organism evidence="3 4">
    <name type="scientific">Saccharopolyspora thermophila</name>
    <dbReference type="NCBI Taxonomy" id="89367"/>
    <lineage>
        <taxon>Bacteria</taxon>
        <taxon>Bacillati</taxon>
        <taxon>Actinomycetota</taxon>
        <taxon>Actinomycetes</taxon>
        <taxon>Pseudonocardiales</taxon>
        <taxon>Pseudonocardiaceae</taxon>
        <taxon>Saccharopolyspora</taxon>
    </lineage>
</organism>
<proteinExistence type="predicted"/>
<comment type="caution">
    <text evidence="3">The sequence shown here is derived from an EMBL/GenBank/DDBJ whole genome shotgun (WGS) entry which is preliminary data.</text>
</comment>
<dbReference type="Gene3D" id="3.10.450.200">
    <property type="match status" value="1"/>
</dbReference>
<dbReference type="EMBL" id="BAAAHC010000009">
    <property type="protein sequence ID" value="GAA0523077.1"/>
    <property type="molecule type" value="Genomic_DNA"/>
</dbReference>
<evidence type="ECO:0000259" key="2">
    <source>
        <dbReference type="Pfam" id="PF11429"/>
    </source>
</evidence>